<organism evidence="1">
    <name type="scientific">Micrurus paraensis</name>
    <dbReference type="NCBI Taxonomy" id="1970185"/>
    <lineage>
        <taxon>Eukaryota</taxon>
        <taxon>Metazoa</taxon>
        <taxon>Chordata</taxon>
        <taxon>Craniata</taxon>
        <taxon>Vertebrata</taxon>
        <taxon>Euteleostomi</taxon>
        <taxon>Lepidosauria</taxon>
        <taxon>Squamata</taxon>
        <taxon>Bifurcata</taxon>
        <taxon>Unidentata</taxon>
        <taxon>Episquamata</taxon>
        <taxon>Toxicofera</taxon>
        <taxon>Serpentes</taxon>
        <taxon>Colubroidea</taxon>
        <taxon>Elapidae</taxon>
        <taxon>Elapinae</taxon>
        <taxon>Micrurus</taxon>
    </lineage>
</organism>
<protein>
    <submittedName>
        <fullName evidence="1">Uncharacterized protein</fullName>
    </submittedName>
</protein>
<sequence>MSSGEKPQVRQGLPLARHPCTQRARGALAKTGQCARMAKRMLELELVIAQVLGVHEVGGGGWRHSYNVASLANAGLLAAKQVVRTQALGPFKSTPEMGSFRHEAVGVVGCVNAATGLASVDCLLFLAQSLVPPLQLPPLLASW</sequence>
<reference evidence="1" key="1">
    <citation type="submission" date="2017-07" db="EMBL/GenBank/DDBJ databases">
        <authorList>
            <person name="Mikheyev A."/>
            <person name="Grau M."/>
        </authorList>
    </citation>
    <scope>NUCLEOTIDE SEQUENCE</scope>
    <source>
        <tissue evidence="1">Venom_gland</tissue>
    </source>
</reference>
<dbReference type="AlphaFoldDB" id="A0A2D4KXG5"/>
<proteinExistence type="predicted"/>
<evidence type="ECO:0000313" key="1">
    <source>
        <dbReference type="EMBL" id="LAB13396.1"/>
    </source>
</evidence>
<dbReference type="EMBL" id="IACL01096122">
    <property type="protein sequence ID" value="LAB13396.1"/>
    <property type="molecule type" value="Transcribed_RNA"/>
</dbReference>
<reference evidence="1" key="2">
    <citation type="submission" date="2017-11" db="EMBL/GenBank/DDBJ databases">
        <title>Coralsnake Venomics: Analyses of Venom Gland Transcriptomes and Proteomes of Six Brazilian Taxa.</title>
        <authorList>
            <person name="Aird S.D."/>
            <person name="Jorge da Silva N."/>
            <person name="Qiu L."/>
            <person name="Villar-Briones A."/>
            <person name="Aparecida-Saddi V."/>
            <person name="Campos-Telles M.P."/>
            <person name="Grau M."/>
            <person name="Mikheyev A.S."/>
        </authorList>
    </citation>
    <scope>NUCLEOTIDE SEQUENCE</scope>
    <source>
        <tissue evidence="1">Venom_gland</tissue>
    </source>
</reference>
<name>A0A2D4KXG5_9SAUR</name>
<accession>A0A2D4KXG5</accession>